<feature type="transmembrane region" description="Helical" evidence="7">
    <location>
        <begin position="415"/>
        <end position="435"/>
    </location>
</feature>
<feature type="transmembrane region" description="Helical" evidence="7">
    <location>
        <begin position="387"/>
        <end position="409"/>
    </location>
</feature>
<keyword evidence="10" id="KW-1185">Reference proteome</keyword>
<keyword evidence="6 7" id="KW-0472">Membrane</keyword>
<evidence type="ECO:0000256" key="1">
    <source>
        <dbReference type="ARBA" id="ARBA00004651"/>
    </source>
</evidence>
<dbReference type="PROSITE" id="PS50928">
    <property type="entry name" value="ABC_TM1"/>
    <property type="match status" value="2"/>
</dbReference>
<evidence type="ECO:0000313" key="9">
    <source>
        <dbReference type="EMBL" id="NKC33428.1"/>
    </source>
</evidence>
<evidence type="ECO:0000256" key="3">
    <source>
        <dbReference type="ARBA" id="ARBA00022475"/>
    </source>
</evidence>
<keyword evidence="2 7" id="KW-0813">Transport</keyword>
<dbReference type="Pfam" id="PF00528">
    <property type="entry name" value="BPD_transp_1"/>
    <property type="match status" value="1"/>
</dbReference>
<gene>
    <name evidence="9" type="ORF">HEQ75_21380</name>
</gene>
<dbReference type="PANTHER" id="PTHR30183">
    <property type="entry name" value="MOLYBDENUM TRANSPORT SYSTEM PERMEASE PROTEIN MODB"/>
    <property type="match status" value="1"/>
</dbReference>
<evidence type="ECO:0000256" key="6">
    <source>
        <dbReference type="ARBA" id="ARBA00023136"/>
    </source>
</evidence>
<sequence>MRAAPWLTATLFLGPLAAGLAGTLLPAFGYLPALGGDSLSLDPWRALLAAPGLARSVMLTLGSGLAATLVALLLVLGFCAVTQGSAWARRAQAALAPVLATPHAALAIGFAFLVAPSGWLARLASPWATGWDRPPDLPIPGDPWGLALVLGLVLKEVPYLLLMAFAALGQVPASASLRAAAALGHRPVPAWFKLVLPQIYPQLRLPICAVLAFSLSVVDVALILGPGTPPTLAVLVLRWFGDRDLALWFPAAAGAVLLLGLVLGAILAWRLGERAVAALGRRWIATGHRGGQALLLRALAPAALGLLLAASLAGLAALIAWSLAGPWRFPEALPAGWTLRVWRAQSAEIAGPARATLLVAVLSTLAALGLVLAWLESGAGRRLRALVWLPLLLPQLAFLFGWQVALVRLGLDGTLAAVVWTHLLFVLPYVLLSLADPWAALDPRYARSAAALGAGPWRVFWAVKLRLLLRPLLVAAAVGFAVSVGLYLPTLFAGAGRITTLTTEAVTLAAGADRRVLGAYAALQAALPLLAYALAAALPAWLHRHRQGMRP</sequence>
<proteinExistence type="inferred from homology"/>
<dbReference type="Gene3D" id="1.10.3720.10">
    <property type="entry name" value="MetI-like"/>
    <property type="match status" value="2"/>
</dbReference>
<dbReference type="PANTHER" id="PTHR30183:SF6">
    <property type="entry name" value="INNER MEMBRANE ABC TRANSPORTER PERMEASE PROTEIN YNJC"/>
    <property type="match status" value="1"/>
</dbReference>
<feature type="transmembrane region" description="Helical" evidence="7">
    <location>
        <begin position="355"/>
        <end position="375"/>
    </location>
</feature>
<dbReference type="SUPFAM" id="SSF161098">
    <property type="entry name" value="MetI-like"/>
    <property type="match status" value="2"/>
</dbReference>
<evidence type="ECO:0000259" key="8">
    <source>
        <dbReference type="PROSITE" id="PS50928"/>
    </source>
</evidence>
<feature type="transmembrane region" description="Helical" evidence="7">
    <location>
        <begin position="293"/>
        <end position="321"/>
    </location>
</feature>
<name>A0ABX1ECD4_9PROT</name>
<keyword evidence="5 7" id="KW-1133">Transmembrane helix</keyword>
<dbReference type="EMBL" id="JAAVNE010000045">
    <property type="protein sequence ID" value="NKC33428.1"/>
    <property type="molecule type" value="Genomic_DNA"/>
</dbReference>
<feature type="transmembrane region" description="Helical" evidence="7">
    <location>
        <begin position="93"/>
        <end position="115"/>
    </location>
</feature>
<keyword evidence="4 7" id="KW-0812">Transmembrane</keyword>
<comment type="subcellular location">
    <subcellularLocation>
        <location evidence="1 7">Cell membrane</location>
        <topology evidence="1 7">Multi-pass membrane protein</topology>
    </subcellularLocation>
</comment>
<feature type="transmembrane region" description="Helical" evidence="7">
    <location>
        <begin position="144"/>
        <end position="168"/>
    </location>
</feature>
<protein>
    <submittedName>
        <fullName evidence="9">ABC transporter permease subunit</fullName>
    </submittedName>
</protein>
<evidence type="ECO:0000256" key="5">
    <source>
        <dbReference type="ARBA" id="ARBA00022989"/>
    </source>
</evidence>
<evidence type="ECO:0000256" key="2">
    <source>
        <dbReference type="ARBA" id="ARBA00022448"/>
    </source>
</evidence>
<feature type="transmembrane region" description="Helical" evidence="7">
    <location>
        <begin position="517"/>
        <end position="542"/>
    </location>
</feature>
<dbReference type="CDD" id="cd06261">
    <property type="entry name" value="TM_PBP2"/>
    <property type="match status" value="1"/>
</dbReference>
<organism evidence="9 10">
    <name type="scientific">Falsiroseomonas selenitidurans</name>
    <dbReference type="NCBI Taxonomy" id="2716335"/>
    <lineage>
        <taxon>Bacteria</taxon>
        <taxon>Pseudomonadati</taxon>
        <taxon>Pseudomonadota</taxon>
        <taxon>Alphaproteobacteria</taxon>
        <taxon>Acetobacterales</taxon>
        <taxon>Roseomonadaceae</taxon>
        <taxon>Falsiroseomonas</taxon>
    </lineage>
</organism>
<feature type="domain" description="ABC transmembrane type-1" evidence="8">
    <location>
        <begin position="53"/>
        <end position="268"/>
    </location>
</feature>
<feature type="domain" description="ABC transmembrane type-1" evidence="8">
    <location>
        <begin position="353"/>
        <end position="538"/>
    </location>
</feature>
<dbReference type="Proteomes" id="UP000787635">
    <property type="component" value="Unassembled WGS sequence"/>
</dbReference>
<keyword evidence="3" id="KW-1003">Cell membrane</keyword>
<feature type="transmembrane region" description="Helical" evidence="7">
    <location>
        <begin position="467"/>
        <end position="488"/>
    </location>
</feature>
<feature type="transmembrane region" description="Helical" evidence="7">
    <location>
        <begin position="245"/>
        <end position="272"/>
    </location>
</feature>
<comment type="caution">
    <text evidence="9">The sequence shown here is derived from an EMBL/GenBank/DDBJ whole genome shotgun (WGS) entry which is preliminary data.</text>
</comment>
<dbReference type="RefSeq" id="WP_168034154.1">
    <property type="nucleotide sequence ID" value="NZ_JAAVNE010000045.1"/>
</dbReference>
<evidence type="ECO:0000256" key="4">
    <source>
        <dbReference type="ARBA" id="ARBA00022692"/>
    </source>
</evidence>
<comment type="similarity">
    <text evidence="7">Belongs to the binding-protein-dependent transport system permease family.</text>
</comment>
<evidence type="ECO:0000313" key="10">
    <source>
        <dbReference type="Proteomes" id="UP000787635"/>
    </source>
</evidence>
<feature type="transmembrane region" description="Helical" evidence="7">
    <location>
        <begin position="203"/>
        <end position="225"/>
    </location>
</feature>
<dbReference type="InterPro" id="IPR035906">
    <property type="entry name" value="MetI-like_sf"/>
</dbReference>
<accession>A0ABX1ECD4</accession>
<reference evidence="9 10" key="1">
    <citation type="submission" date="2020-03" db="EMBL/GenBank/DDBJ databases">
        <title>Roseomonas selenitidurans sp. nov. isolated from urban soil.</title>
        <authorList>
            <person name="Liu H."/>
        </authorList>
    </citation>
    <scope>NUCLEOTIDE SEQUENCE [LARGE SCALE GENOMIC DNA]</scope>
    <source>
        <strain evidence="9 10">BU-1</strain>
    </source>
</reference>
<dbReference type="InterPro" id="IPR000515">
    <property type="entry name" value="MetI-like"/>
</dbReference>
<feature type="transmembrane region" description="Helical" evidence="7">
    <location>
        <begin position="53"/>
        <end position="81"/>
    </location>
</feature>
<evidence type="ECO:0000256" key="7">
    <source>
        <dbReference type="RuleBase" id="RU363032"/>
    </source>
</evidence>